<feature type="region of interest" description="Disordered" evidence="1">
    <location>
        <begin position="128"/>
        <end position="151"/>
    </location>
</feature>
<sequence length="188" mass="19806">MGVVSYNGSSNGIRETGCLYICYKDCKVNNIIFSCKVIAPTGVWGGKTCKALRVDDIVHLSAPTRVSSSSHGDETDFAFVKPSSSKPLQRKASSVSGSSSKAGGPRRTSASTKSEVCNDIVNAVNRMGSGRHGRATQQKPAGMMGKEGGRQGSSTIIPWPGFMYHVRTHFHGSSTVCFGRSVGGTGRG</sequence>
<dbReference type="EMBL" id="BLXT01002468">
    <property type="protein sequence ID" value="GFN94594.1"/>
    <property type="molecule type" value="Genomic_DNA"/>
</dbReference>
<evidence type="ECO:0000313" key="3">
    <source>
        <dbReference type="Proteomes" id="UP000735302"/>
    </source>
</evidence>
<evidence type="ECO:0000313" key="2">
    <source>
        <dbReference type="EMBL" id="GFN94594.1"/>
    </source>
</evidence>
<gene>
    <name evidence="2" type="ORF">PoB_002110000</name>
</gene>
<keyword evidence="3" id="KW-1185">Reference proteome</keyword>
<dbReference type="AlphaFoldDB" id="A0AAV3ZG45"/>
<name>A0AAV3ZG45_9GAST</name>
<dbReference type="Proteomes" id="UP000735302">
    <property type="component" value="Unassembled WGS sequence"/>
</dbReference>
<feature type="compositionally biased region" description="Low complexity" evidence="1">
    <location>
        <begin position="91"/>
        <end position="103"/>
    </location>
</feature>
<proteinExistence type="predicted"/>
<accession>A0AAV3ZG45</accession>
<organism evidence="2 3">
    <name type="scientific">Plakobranchus ocellatus</name>
    <dbReference type="NCBI Taxonomy" id="259542"/>
    <lineage>
        <taxon>Eukaryota</taxon>
        <taxon>Metazoa</taxon>
        <taxon>Spiralia</taxon>
        <taxon>Lophotrochozoa</taxon>
        <taxon>Mollusca</taxon>
        <taxon>Gastropoda</taxon>
        <taxon>Heterobranchia</taxon>
        <taxon>Euthyneura</taxon>
        <taxon>Panpulmonata</taxon>
        <taxon>Sacoglossa</taxon>
        <taxon>Placobranchoidea</taxon>
        <taxon>Plakobranchidae</taxon>
        <taxon>Plakobranchus</taxon>
    </lineage>
</organism>
<evidence type="ECO:0000256" key="1">
    <source>
        <dbReference type="SAM" id="MobiDB-lite"/>
    </source>
</evidence>
<reference evidence="2 3" key="1">
    <citation type="journal article" date="2021" name="Elife">
        <title>Chloroplast acquisition without the gene transfer in kleptoplastic sea slugs, Plakobranchus ocellatus.</title>
        <authorList>
            <person name="Maeda T."/>
            <person name="Takahashi S."/>
            <person name="Yoshida T."/>
            <person name="Shimamura S."/>
            <person name="Takaki Y."/>
            <person name="Nagai Y."/>
            <person name="Toyoda A."/>
            <person name="Suzuki Y."/>
            <person name="Arimoto A."/>
            <person name="Ishii H."/>
            <person name="Satoh N."/>
            <person name="Nishiyama T."/>
            <person name="Hasebe M."/>
            <person name="Maruyama T."/>
            <person name="Minagawa J."/>
            <person name="Obokata J."/>
            <person name="Shigenobu S."/>
        </authorList>
    </citation>
    <scope>NUCLEOTIDE SEQUENCE [LARGE SCALE GENOMIC DNA]</scope>
</reference>
<feature type="region of interest" description="Disordered" evidence="1">
    <location>
        <begin position="64"/>
        <end position="115"/>
    </location>
</feature>
<comment type="caution">
    <text evidence="2">The sequence shown here is derived from an EMBL/GenBank/DDBJ whole genome shotgun (WGS) entry which is preliminary data.</text>
</comment>
<protein>
    <submittedName>
        <fullName evidence="2">Uncharacterized protein</fullName>
    </submittedName>
</protein>